<keyword evidence="6" id="KW-0970">Cilium biogenesis/degradation</keyword>
<keyword evidence="9" id="KW-0966">Cell projection</keyword>
<sequence>MAFKDDHVNFDKLESEIHKAVEQDARYSRENDAKFRAVGQRCETYEEFRDIVLAAHLKPLEKGDKITPGDRFTQPWNIHADRNTDALGSSGTLEQKKWTKIPENAHKFTQDWRRYCTSKQDKYSFLMWIGPEKLGHIFNMEVSLLGDFFEALLEYNMTDLHQVVDTLVVFSQAKRFGLSVTFLGSGEKENCKKIFEKLQTDLESEGDSEYLEKITKAKSKYELK</sequence>
<evidence type="ECO:0000256" key="2">
    <source>
        <dbReference type="ARBA" id="ARBA00004230"/>
    </source>
</evidence>
<name>A0A8J1TIJ8_OWEFU</name>
<evidence type="ECO:0000256" key="10">
    <source>
        <dbReference type="ARBA" id="ARBA00049986"/>
    </source>
</evidence>
<dbReference type="GO" id="GO:0031514">
    <property type="term" value="C:motile cilium"/>
    <property type="evidence" value="ECO:0007669"/>
    <property type="project" value="UniProtKB-SubCell"/>
</dbReference>
<reference evidence="11" key="1">
    <citation type="submission" date="2022-03" db="EMBL/GenBank/DDBJ databases">
        <authorList>
            <person name="Martin C."/>
        </authorList>
    </citation>
    <scope>NUCLEOTIDE SEQUENCE</scope>
</reference>
<dbReference type="PANTHER" id="PTHR28572:SF1">
    <property type="entry name" value="COILED-COIL DOMAIN-CONTAINING PROTEIN 103"/>
    <property type="match status" value="1"/>
</dbReference>
<dbReference type="AlphaFoldDB" id="A0A8J1TIJ8"/>
<dbReference type="Proteomes" id="UP000749559">
    <property type="component" value="Unassembled WGS sequence"/>
</dbReference>
<dbReference type="OrthoDB" id="447931at2759"/>
<evidence type="ECO:0000256" key="9">
    <source>
        <dbReference type="ARBA" id="ARBA00023273"/>
    </source>
</evidence>
<comment type="function">
    <text evidence="1">Dynein-attachment factor required for cilia motility.</text>
</comment>
<evidence type="ECO:0000256" key="6">
    <source>
        <dbReference type="ARBA" id="ARBA00022794"/>
    </source>
</evidence>
<dbReference type="GO" id="GO:0036157">
    <property type="term" value="C:outer dynein arm"/>
    <property type="evidence" value="ECO:0007669"/>
    <property type="project" value="InterPro"/>
</dbReference>
<evidence type="ECO:0000256" key="4">
    <source>
        <dbReference type="ARBA" id="ARBA00011738"/>
    </source>
</evidence>
<dbReference type="EMBL" id="CAIIXF020000002">
    <property type="protein sequence ID" value="CAH1778135.1"/>
    <property type="molecule type" value="Genomic_DNA"/>
</dbReference>
<gene>
    <name evidence="11" type="ORF">OFUS_LOCUS5099</name>
</gene>
<keyword evidence="8" id="KW-0969">Cilium</keyword>
<evidence type="ECO:0000256" key="5">
    <source>
        <dbReference type="ARBA" id="ARBA00022490"/>
    </source>
</evidence>
<keyword evidence="7" id="KW-0282">Flagellum</keyword>
<dbReference type="InterPro" id="IPR025986">
    <property type="entry name" value="RPAP3-like_C"/>
</dbReference>
<keyword evidence="12" id="KW-1185">Reference proteome</keyword>
<comment type="similarity">
    <text evidence="10">Belongs to the DNAAF19/PR46b family.</text>
</comment>
<dbReference type="GO" id="GO:0007368">
    <property type="term" value="P:determination of left/right symmetry"/>
    <property type="evidence" value="ECO:0007669"/>
    <property type="project" value="TreeGrafter"/>
</dbReference>
<dbReference type="GO" id="GO:0005576">
    <property type="term" value="C:extracellular region"/>
    <property type="evidence" value="ECO:0007669"/>
    <property type="project" value="GOC"/>
</dbReference>
<proteinExistence type="inferred from homology"/>
<comment type="subunit">
    <text evidence="4">Homodimer.</text>
</comment>
<dbReference type="InterPro" id="IPR031733">
    <property type="entry name" value="Dynein_attach_N"/>
</dbReference>
<evidence type="ECO:0000256" key="8">
    <source>
        <dbReference type="ARBA" id="ARBA00023069"/>
    </source>
</evidence>
<accession>A0A8J1TIJ8</accession>
<evidence type="ECO:0000313" key="12">
    <source>
        <dbReference type="Proteomes" id="UP000749559"/>
    </source>
</evidence>
<dbReference type="Pfam" id="PF15867">
    <property type="entry name" value="Dynein_attach_N"/>
    <property type="match status" value="1"/>
</dbReference>
<evidence type="ECO:0000256" key="7">
    <source>
        <dbReference type="ARBA" id="ARBA00022846"/>
    </source>
</evidence>
<evidence type="ECO:0000256" key="3">
    <source>
        <dbReference type="ARBA" id="ARBA00004496"/>
    </source>
</evidence>
<comment type="subcellular location">
    <subcellularLocation>
        <location evidence="2">Cell projection</location>
        <location evidence="2">Cilium</location>
        <location evidence="2">Flagellum</location>
    </subcellularLocation>
    <subcellularLocation>
        <location evidence="3">Cytoplasm</location>
    </subcellularLocation>
</comment>
<dbReference type="PANTHER" id="PTHR28572">
    <property type="entry name" value="COILED-COIL DOMAIN-CONTAINING PROTEIN 103"/>
    <property type="match status" value="1"/>
</dbReference>
<evidence type="ECO:0000313" key="11">
    <source>
        <dbReference type="EMBL" id="CAH1778135.1"/>
    </source>
</evidence>
<evidence type="ECO:0000256" key="1">
    <source>
        <dbReference type="ARBA" id="ARBA00004048"/>
    </source>
</evidence>
<dbReference type="InterPro" id="IPR042422">
    <property type="entry name" value="CC103"/>
</dbReference>
<protein>
    <submittedName>
        <fullName evidence="11">Uncharacterized protein</fullName>
    </submittedName>
</protein>
<comment type="caution">
    <text evidence="11">The sequence shown here is derived from an EMBL/GenBank/DDBJ whole genome shotgun (WGS) entry which is preliminary data.</text>
</comment>
<dbReference type="Pfam" id="PF13877">
    <property type="entry name" value="RPAP3_C"/>
    <property type="match status" value="1"/>
</dbReference>
<dbReference type="GO" id="GO:0036159">
    <property type="term" value="P:inner dynein arm assembly"/>
    <property type="evidence" value="ECO:0007669"/>
    <property type="project" value="TreeGrafter"/>
</dbReference>
<organism evidence="11 12">
    <name type="scientific">Owenia fusiformis</name>
    <name type="common">Polychaete worm</name>
    <dbReference type="NCBI Taxonomy" id="6347"/>
    <lineage>
        <taxon>Eukaryota</taxon>
        <taxon>Metazoa</taxon>
        <taxon>Spiralia</taxon>
        <taxon>Lophotrochozoa</taxon>
        <taxon>Annelida</taxon>
        <taxon>Polychaeta</taxon>
        <taxon>Sedentaria</taxon>
        <taxon>Canalipalpata</taxon>
        <taxon>Sabellida</taxon>
        <taxon>Oweniida</taxon>
        <taxon>Oweniidae</taxon>
        <taxon>Owenia</taxon>
    </lineage>
</organism>
<keyword evidence="5" id="KW-0963">Cytoplasm</keyword>
<dbReference type="GO" id="GO:0003351">
    <property type="term" value="P:epithelial cilium movement involved in extracellular fluid movement"/>
    <property type="evidence" value="ECO:0007669"/>
    <property type="project" value="TreeGrafter"/>
</dbReference>